<gene>
    <name evidence="9" type="ORF">BDFB_010342</name>
</gene>
<evidence type="ECO:0000256" key="7">
    <source>
        <dbReference type="ARBA" id="ARBA00023136"/>
    </source>
</evidence>
<evidence type="ECO:0000256" key="5">
    <source>
        <dbReference type="ARBA" id="ARBA00022737"/>
    </source>
</evidence>
<dbReference type="GO" id="GO:0005737">
    <property type="term" value="C:cytoplasm"/>
    <property type="evidence" value="ECO:0007669"/>
    <property type="project" value="UniProtKB-SubCell"/>
</dbReference>
<dbReference type="EMBL" id="QDEB01134956">
    <property type="protein sequence ID" value="RZB38680.1"/>
    <property type="molecule type" value="Genomic_DNA"/>
</dbReference>
<dbReference type="InterPro" id="IPR002048">
    <property type="entry name" value="EF_hand_dom"/>
</dbReference>
<evidence type="ECO:0000313" key="9">
    <source>
        <dbReference type="EMBL" id="RZB38680.1"/>
    </source>
</evidence>
<dbReference type="STRING" id="1661398.A0A482UZM4"/>
<keyword evidence="7" id="KW-0472">Membrane</keyword>
<comment type="caution">
    <text evidence="9">The sequence shown here is derived from an EMBL/GenBank/DDBJ whole genome shotgun (WGS) entry which is preliminary data.</text>
</comment>
<dbReference type="PROSITE" id="PS00018">
    <property type="entry name" value="EF_HAND_1"/>
    <property type="match status" value="1"/>
</dbReference>
<accession>A0A482UZM4</accession>
<evidence type="ECO:0000256" key="6">
    <source>
        <dbReference type="ARBA" id="ARBA00022837"/>
    </source>
</evidence>
<dbReference type="GO" id="GO:0012505">
    <property type="term" value="C:endomembrane system"/>
    <property type="evidence" value="ECO:0007669"/>
    <property type="project" value="UniProtKB-SubCell"/>
</dbReference>
<evidence type="ECO:0000256" key="4">
    <source>
        <dbReference type="ARBA" id="ARBA00022723"/>
    </source>
</evidence>
<evidence type="ECO:0000256" key="2">
    <source>
        <dbReference type="ARBA" id="ARBA00004496"/>
    </source>
</evidence>
<dbReference type="SMART" id="SM00054">
    <property type="entry name" value="EFh"/>
    <property type="match status" value="2"/>
</dbReference>
<evidence type="ECO:0000259" key="8">
    <source>
        <dbReference type="PROSITE" id="PS50222"/>
    </source>
</evidence>
<keyword evidence="5" id="KW-0677">Repeat</keyword>
<dbReference type="PANTHER" id="PTHR46735">
    <property type="entry name" value="CALPAIN, SMALL SUBUNIT 1 A-RELATED"/>
    <property type="match status" value="1"/>
</dbReference>
<reference evidence="9 10" key="1">
    <citation type="submission" date="2017-03" db="EMBL/GenBank/DDBJ databases">
        <title>Genome of the blue death feigning beetle - Asbolus verrucosus.</title>
        <authorList>
            <person name="Rider S.D."/>
        </authorList>
    </citation>
    <scope>NUCLEOTIDE SEQUENCE [LARGE SCALE GENOMIC DNA]</scope>
    <source>
        <strain evidence="9">Butters</strain>
        <tissue evidence="9">Head and leg muscle</tissue>
    </source>
</reference>
<name>A0A482UZM4_ASBVE</name>
<evidence type="ECO:0000256" key="3">
    <source>
        <dbReference type="ARBA" id="ARBA00022490"/>
    </source>
</evidence>
<evidence type="ECO:0000256" key="1">
    <source>
        <dbReference type="ARBA" id="ARBA00004308"/>
    </source>
</evidence>
<dbReference type="SUPFAM" id="SSF47473">
    <property type="entry name" value="EF-hand"/>
    <property type="match status" value="1"/>
</dbReference>
<dbReference type="InterPro" id="IPR011992">
    <property type="entry name" value="EF-hand-dom_pair"/>
</dbReference>
<comment type="subcellular location">
    <subcellularLocation>
        <location evidence="2">Cytoplasm</location>
    </subcellularLocation>
    <subcellularLocation>
        <location evidence="1">Endomembrane system</location>
    </subcellularLocation>
</comment>
<keyword evidence="10" id="KW-1185">Reference proteome</keyword>
<feature type="non-terminal residue" evidence="9">
    <location>
        <position position="136"/>
    </location>
</feature>
<protein>
    <submittedName>
        <fullName evidence="9">EF-hand 6 domain containing protein</fullName>
    </submittedName>
</protein>
<keyword evidence="3" id="KW-0963">Cytoplasm</keyword>
<sequence length="136" mass="15863">MQPKKLFSKESCKNIVALCDINYTGTLDYKEFSQLMTDVAALKMIFKKFDVDNSGRLNGFELRNLLSACGYKVNKQLLIIFMLRYGTKGSLNFENFVICVFKLKTMIDEFCKRRTTDLDDHINVNRNDWLKTTLYS</sequence>
<dbReference type="OrthoDB" id="424753at2759"/>
<dbReference type="GO" id="GO:0005509">
    <property type="term" value="F:calcium ion binding"/>
    <property type="evidence" value="ECO:0007669"/>
    <property type="project" value="InterPro"/>
</dbReference>
<dbReference type="PANTHER" id="PTHR46735:SF3">
    <property type="entry name" value="CALPAIN SMALL SUBUNIT 1-RELATED"/>
    <property type="match status" value="1"/>
</dbReference>
<keyword evidence="6" id="KW-0106">Calcium</keyword>
<dbReference type="PROSITE" id="PS50222">
    <property type="entry name" value="EF_HAND_2"/>
    <property type="match status" value="1"/>
</dbReference>
<dbReference type="InterPro" id="IPR018247">
    <property type="entry name" value="EF_Hand_1_Ca_BS"/>
</dbReference>
<evidence type="ECO:0000313" key="10">
    <source>
        <dbReference type="Proteomes" id="UP000292052"/>
    </source>
</evidence>
<keyword evidence="4" id="KW-0479">Metal-binding</keyword>
<dbReference type="AlphaFoldDB" id="A0A482UZM4"/>
<proteinExistence type="predicted"/>
<feature type="domain" description="EF-hand" evidence="8">
    <location>
        <begin position="37"/>
        <end position="72"/>
    </location>
</feature>
<organism evidence="9 10">
    <name type="scientific">Asbolus verrucosus</name>
    <name type="common">Desert ironclad beetle</name>
    <dbReference type="NCBI Taxonomy" id="1661398"/>
    <lineage>
        <taxon>Eukaryota</taxon>
        <taxon>Metazoa</taxon>
        <taxon>Ecdysozoa</taxon>
        <taxon>Arthropoda</taxon>
        <taxon>Hexapoda</taxon>
        <taxon>Insecta</taxon>
        <taxon>Pterygota</taxon>
        <taxon>Neoptera</taxon>
        <taxon>Endopterygota</taxon>
        <taxon>Coleoptera</taxon>
        <taxon>Polyphaga</taxon>
        <taxon>Cucujiformia</taxon>
        <taxon>Tenebrionidae</taxon>
        <taxon>Pimeliinae</taxon>
        <taxon>Asbolus</taxon>
    </lineage>
</organism>
<dbReference type="Proteomes" id="UP000292052">
    <property type="component" value="Unassembled WGS sequence"/>
</dbReference>
<dbReference type="Gene3D" id="1.10.238.10">
    <property type="entry name" value="EF-hand"/>
    <property type="match status" value="1"/>
</dbReference>
<dbReference type="Pfam" id="PF13405">
    <property type="entry name" value="EF-hand_6"/>
    <property type="match status" value="1"/>
</dbReference>